<dbReference type="EMBL" id="MHLI01000022">
    <property type="protein sequence ID" value="OGZ04716.1"/>
    <property type="molecule type" value="Genomic_DNA"/>
</dbReference>
<proteinExistence type="predicted"/>
<dbReference type="Proteomes" id="UP000177122">
    <property type="component" value="Unassembled WGS sequence"/>
</dbReference>
<evidence type="ECO:0000313" key="1">
    <source>
        <dbReference type="EMBL" id="OGZ04716.1"/>
    </source>
</evidence>
<accession>A0A1G2CTK0</accession>
<gene>
    <name evidence="1" type="ORF">A2845_05495</name>
</gene>
<organism evidence="1 2">
    <name type="scientific">Candidatus Lloydbacteria bacterium RIFCSPHIGHO2_01_FULL_49_22</name>
    <dbReference type="NCBI Taxonomy" id="1798658"/>
    <lineage>
        <taxon>Bacteria</taxon>
        <taxon>Candidatus Lloydiibacteriota</taxon>
    </lineage>
</organism>
<comment type="caution">
    <text evidence="1">The sequence shown here is derived from an EMBL/GenBank/DDBJ whole genome shotgun (WGS) entry which is preliminary data.</text>
</comment>
<evidence type="ECO:0000313" key="2">
    <source>
        <dbReference type="Proteomes" id="UP000177122"/>
    </source>
</evidence>
<reference evidence="1 2" key="1">
    <citation type="journal article" date="2016" name="Nat. Commun.">
        <title>Thousands of microbial genomes shed light on interconnected biogeochemical processes in an aquifer system.</title>
        <authorList>
            <person name="Anantharaman K."/>
            <person name="Brown C.T."/>
            <person name="Hug L.A."/>
            <person name="Sharon I."/>
            <person name="Castelle C.J."/>
            <person name="Probst A.J."/>
            <person name="Thomas B.C."/>
            <person name="Singh A."/>
            <person name="Wilkins M.J."/>
            <person name="Karaoz U."/>
            <person name="Brodie E.L."/>
            <person name="Williams K.H."/>
            <person name="Hubbard S.S."/>
            <person name="Banfield J.F."/>
        </authorList>
    </citation>
    <scope>NUCLEOTIDE SEQUENCE [LARGE SCALE GENOMIC DNA]</scope>
</reference>
<dbReference type="AlphaFoldDB" id="A0A1G2CTK0"/>
<protein>
    <submittedName>
        <fullName evidence="1">Uncharacterized protein</fullName>
    </submittedName>
</protein>
<name>A0A1G2CTK0_9BACT</name>
<sequence length="199" mass="22826">MIRERLAIADVTGGQLNAIVKKIKKAGGVDGVQRFLSDELIVTAKEDTIIRITRPVKPTYPDWVKQVMHPELEDVGPGEYDLASIDLWLDERQMKSSDYMRQMGRVYGSVIYEDFKHNDRLKTCLGLRDAEEIQKKGPAVFRRCFGKKALCFWKSVVCSTDLNLHVPCIYVLNDDVVISWYRLDLHWSSDDNLAARFTS</sequence>